<proteinExistence type="predicted"/>
<feature type="transmembrane region" description="Helical" evidence="1">
    <location>
        <begin position="92"/>
        <end position="119"/>
    </location>
</feature>
<organism evidence="2 3">
    <name type="scientific">Chryseobacterium paridis</name>
    <dbReference type="NCBI Taxonomy" id="2800328"/>
    <lineage>
        <taxon>Bacteria</taxon>
        <taxon>Pseudomonadati</taxon>
        <taxon>Bacteroidota</taxon>
        <taxon>Flavobacteriia</taxon>
        <taxon>Flavobacteriales</taxon>
        <taxon>Weeksellaceae</taxon>
        <taxon>Chryseobacterium group</taxon>
        <taxon>Chryseobacterium</taxon>
    </lineage>
</organism>
<feature type="transmembrane region" description="Helical" evidence="1">
    <location>
        <begin position="12"/>
        <end position="31"/>
    </location>
</feature>
<keyword evidence="1" id="KW-0472">Membrane</keyword>
<evidence type="ECO:0000313" key="2">
    <source>
        <dbReference type="EMBL" id="MBK1895073.1"/>
    </source>
</evidence>
<comment type="caution">
    <text evidence="2">The sequence shown here is derived from an EMBL/GenBank/DDBJ whole genome shotgun (WGS) entry which is preliminary data.</text>
</comment>
<protein>
    <recommendedName>
        <fullName evidence="4">DUF1648 domain-containing protein</fullName>
    </recommendedName>
</protein>
<dbReference type="Proteomes" id="UP000628669">
    <property type="component" value="Unassembled WGS sequence"/>
</dbReference>
<evidence type="ECO:0008006" key="4">
    <source>
        <dbReference type="Google" id="ProtNLM"/>
    </source>
</evidence>
<dbReference type="RefSeq" id="WP_200243608.1">
    <property type="nucleotide sequence ID" value="NZ_JAENHK010000001.1"/>
</dbReference>
<gene>
    <name evidence="2" type="ORF">JHL15_04800</name>
</gene>
<dbReference type="EMBL" id="JAENHK010000001">
    <property type="protein sequence ID" value="MBK1895073.1"/>
    <property type="molecule type" value="Genomic_DNA"/>
</dbReference>
<keyword evidence="1" id="KW-1133">Transmembrane helix</keyword>
<accession>A0ABS1FRL5</accession>
<sequence>MISKKIKIVFSIPFVIILLYTGYLLNIYDSIPQIIPIHGYGKNTDGFGSKIFLFFPIVLNLILLMFIWWIIKSPDKINLSFEVKEEDKASTYATVQMVLAVLSIFITIILTILLFYGVVFK</sequence>
<keyword evidence="3" id="KW-1185">Reference proteome</keyword>
<evidence type="ECO:0000313" key="3">
    <source>
        <dbReference type="Proteomes" id="UP000628669"/>
    </source>
</evidence>
<feature type="transmembrane region" description="Helical" evidence="1">
    <location>
        <begin position="51"/>
        <end position="71"/>
    </location>
</feature>
<evidence type="ECO:0000256" key="1">
    <source>
        <dbReference type="SAM" id="Phobius"/>
    </source>
</evidence>
<name>A0ABS1FRL5_9FLAO</name>
<keyword evidence="1" id="KW-0812">Transmembrane</keyword>
<reference evidence="3" key="1">
    <citation type="submission" date="2021-01" db="EMBL/GenBank/DDBJ databases">
        <title>Genome public.</title>
        <authorList>
            <person name="Liu C."/>
            <person name="Sun Q."/>
        </authorList>
    </citation>
    <scope>NUCLEOTIDE SEQUENCE [LARGE SCALE GENOMIC DNA]</scope>
    <source>
        <strain evidence="3">YIM B02567</strain>
    </source>
</reference>